<dbReference type="AlphaFoldDB" id="A0A126WUU4"/>
<dbReference type="InterPro" id="IPR004827">
    <property type="entry name" value="bZIP"/>
</dbReference>
<dbReference type="InterPro" id="IPR000014">
    <property type="entry name" value="PAS"/>
</dbReference>
<feature type="compositionally biased region" description="Pro residues" evidence="4">
    <location>
        <begin position="260"/>
        <end position="272"/>
    </location>
</feature>
<dbReference type="EMBL" id="KU698202">
    <property type="protein sequence ID" value="AML76385.1"/>
    <property type="molecule type" value="mRNA"/>
</dbReference>
<feature type="compositionally biased region" description="Gly residues" evidence="4">
    <location>
        <begin position="279"/>
        <end position="306"/>
    </location>
</feature>
<dbReference type="GO" id="GO:0005634">
    <property type="term" value="C:nucleus"/>
    <property type="evidence" value="ECO:0007669"/>
    <property type="project" value="TreeGrafter"/>
</dbReference>
<dbReference type="PANTHER" id="PTHR47429">
    <property type="entry name" value="PROTEIN TWIN LOV 1"/>
    <property type="match status" value="1"/>
</dbReference>
<feature type="region of interest" description="Disordered" evidence="4">
    <location>
        <begin position="1"/>
        <end position="22"/>
    </location>
</feature>
<evidence type="ECO:0000313" key="7">
    <source>
        <dbReference type="EMBL" id="AML76385.1"/>
    </source>
</evidence>
<evidence type="ECO:0000256" key="1">
    <source>
        <dbReference type="ARBA" id="ARBA00022630"/>
    </source>
</evidence>
<feature type="domain" description="PAS" evidence="5">
    <location>
        <begin position="142"/>
        <end position="215"/>
    </location>
</feature>
<dbReference type="SUPFAM" id="SSF57959">
    <property type="entry name" value="Leucine zipper domain"/>
    <property type="match status" value="1"/>
</dbReference>
<dbReference type="InterPro" id="IPR046347">
    <property type="entry name" value="bZIP_sf"/>
</dbReference>
<sequence>MAKSSAAEANGKKRRKMDNANVEQKFQEQIVRRRERNRVLARQTRMRKKFFYQSLQKQMAVLRSENRALKSILTDRLGDKSKQVIYDCTTELSRQVVQGRIGEDDEETVTAEMGVAGGGDAGGTRSGDGGGGKGARRDLSRPDYRLMKSLQTAQQNFVVTEPSLPDNPIVFASDGFLKLTGYTSKQVIGNNCRFLQGPDTDKRAVATVRQAIEKGEDASVCFLNYKADGTPFWNQFFVAPLRDDKNRIVNYVGAQCLVPGPLPPERPTPTAKPPESIRGGKGSRGGGGRSSKGRGVEGIEGTPGDGDTGDSSSGKGDGNSRSKATPRGLEENEGRREGGGEGLSGEIGVEEESHTTHNESPKTAVGRNDGGLEEGVGEEDDDDKEGEWNRCLVAADAAESAAASAIGFGGEDDDIMNLQGTASVDADTDGEVAGAVLQTDGLVML</sequence>
<protein>
    <submittedName>
        <fullName evidence="7">Putative LOV domain-containing protein</fullName>
    </submittedName>
</protein>
<dbReference type="InterPro" id="IPR035965">
    <property type="entry name" value="PAS-like_dom_sf"/>
</dbReference>
<feature type="domain" description="BZIP" evidence="6">
    <location>
        <begin position="27"/>
        <end position="71"/>
    </location>
</feature>
<dbReference type="SUPFAM" id="SSF55785">
    <property type="entry name" value="PYP-like sensor domain (PAS domain)"/>
    <property type="match status" value="1"/>
</dbReference>
<dbReference type="NCBIfam" id="TIGR00229">
    <property type="entry name" value="sensory_box"/>
    <property type="match status" value="1"/>
</dbReference>
<feature type="compositionally biased region" description="Basic and acidic residues" evidence="4">
    <location>
        <begin position="328"/>
        <end position="339"/>
    </location>
</feature>
<feature type="region of interest" description="Disordered" evidence="4">
    <location>
        <begin position="113"/>
        <end position="140"/>
    </location>
</feature>
<dbReference type="PROSITE" id="PS50217">
    <property type="entry name" value="BZIP"/>
    <property type="match status" value="1"/>
</dbReference>
<dbReference type="CDD" id="cd14809">
    <property type="entry name" value="bZIP_AUREO-like"/>
    <property type="match status" value="1"/>
</dbReference>
<dbReference type="FunFam" id="3.30.450.20:FF:000135">
    <property type="entry name" value="Ptaureo1a lov2 domain"/>
    <property type="match status" value="1"/>
</dbReference>
<reference evidence="7" key="1">
    <citation type="journal article" date="2016" name="Proc. Natl. Acad. Sci. U.S.A.">
        <title>Functional and topological diversity of LOV domain photoreceptors.</title>
        <authorList>
            <person name="Glantz S.T."/>
            <person name="Carpenter E.J."/>
            <person name="Melkonian M."/>
            <person name="Gardner K.H."/>
            <person name="Boyden E.S."/>
            <person name="Wong G.K."/>
            <person name="Chow B.Y."/>
        </authorList>
    </citation>
    <scope>NUCLEOTIDE SEQUENCE</scope>
    <source>
        <strain evidence="7">ASZK_2015210</strain>
    </source>
</reference>
<name>A0A126WUU4_9PHAE</name>
<feature type="compositionally biased region" description="Gly residues" evidence="4">
    <location>
        <begin position="115"/>
        <end position="133"/>
    </location>
</feature>
<keyword evidence="3" id="KW-0157">Chromophore</keyword>
<evidence type="ECO:0000256" key="4">
    <source>
        <dbReference type="SAM" id="MobiDB-lite"/>
    </source>
</evidence>
<dbReference type="PANTHER" id="PTHR47429:SF2">
    <property type="entry name" value="PROTEIN TWIN LOV 1"/>
    <property type="match status" value="1"/>
</dbReference>
<dbReference type="CDD" id="cd00130">
    <property type="entry name" value="PAS"/>
    <property type="match status" value="1"/>
</dbReference>
<organism evidence="7">
    <name type="scientific">Punctaria latifolia</name>
    <dbReference type="NCBI Taxonomy" id="90013"/>
    <lineage>
        <taxon>Eukaryota</taxon>
        <taxon>Sar</taxon>
        <taxon>Stramenopiles</taxon>
        <taxon>Ochrophyta</taxon>
        <taxon>PX clade</taxon>
        <taxon>Phaeophyceae</taxon>
        <taxon>Ectocarpales</taxon>
        <taxon>Chordariaceae</taxon>
        <taxon>Punctaria</taxon>
    </lineage>
</organism>
<feature type="compositionally biased region" description="Basic and acidic residues" evidence="4">
    <location>
        <begin position="351"/>
        <end position="360"/>
    </location>
</feature>
<dbReference type="SMART" id="SM00338">
    <property type="entry name" value="BRLZ"/>
    <property type="match status" value="1"/>
</dbReference>
<dbReference type="Gene3D" id="1.20.5.170">
    <property type="match status" value="1"/>
</dbReference>
<feature type="region of interest" description="Disordered" evidence="4">
    <location>
        <begin position="257"/>
        <end position="388"/>
    </location>
</feature>
<accession>A0A126WUU4</accession>
<keyword evidence="2" id="KW-0288">FMN</keyword>
<feature type="compositionally biased region" description="Acidic residues" evidence="4">
    <location>
        <begin position="371"/>
        <end position="385"/>
    </location>
</feature>
<evidence type="ECO:0000259" key="6">
    <source>
        <dbReference type="PROSITE" id="PS50217"/>
    </source>
</evidence>
<dbReference type="Pfam" id="PF13426">
    <property type="entry name" value="PAS_9"/>
    <property type="match status" value="1"/>
</dbReference>
<proteinExistence type="evidence at transcript level"/>
<evidence type="ECO:0000259" key="5">
    <source>
        <dbReference type="PROSITE" id="PS50112"/>
    </source>
</evidence>
<dbReference type="PROSITE" id="PS50112">
    <property type="entry name" value="PAS"/>
    <property type="match status" value="1"/>
</dbReference>
<keyword evidence="1" id="KW-0285">Flavoprotein</keyword>
<evidence type="ECO:0000256" key="2">
    <source>
        <dbReference type="ARBA" id="ARBA00022643"/>
    </source>
</evidence>
<evidence type="ECO:0000256" key="3">
    <source>
        <dbReference type="ARBA" id="ARBA00022991"/>
    </source>
</evidence>
<dbReference type="Gene3D" id="3.30.450.20">
    <property type="entry name" value="PAS domain"/>
    <property type="match status" value="1"/>
</dbReference>
<dbReference type="GO" id="GO:0003700">
    <property type="term" value="F:DNA-binding transcription factor activity"/>
    <property type="evidence" value="ECO:0007669"/>
    <property type="project" value="InterPro"/>
</dbReference>